<dbReference type="Pfam" id="PF07238">
    <property type="entry name" value="PilZ"/>
    <property type="match status" value="1"/>
</dbReference>
<protein>
    <submittedName>
        <fullName evidence="2">PilZ domain-containing protein</fullName>
    </submittedName>
</protein>
<dbReference type="SUPFAM" id="SSF141371">
    <property type="entry name" value="PilZ domain-like"/>
    <property type="match status" value="1"/>
</dbReference>
<evidence type="ECO:0000313" key="2">
    <source>
        <dbReference type="EMBL" id="QTA79132.1"/>
    </source>
</evidence>
<dbReference type="Proteomes" id="UP000663720">
    <property type="component" value="Chromosome"/>
</dbReference>
<dbReference type="AlphaFoldDB" id="A0A975B5H0"/>
<evidence type="ECO:0000259" key="1">
    <source>
        <dbReference type="Pfam" id="PF07238"/>
    </source>
</evidence>
<dbReference type="KEGG" id="dli:dnl_13860"/>
<feature type="domain" description="PilZ" evidence="1">
    <location>
        <begin position="4"/>
        <end position="101"/>
    </location>
</feature>
<dbReference type="InterPro" id="IPR009875">
    <property type="entry name" value="PilZ_domain"/>
</dbReference>
<dbReference type="EMBL" id="CP061799">
    <property type="protein sequence ID" value="QTA79132.1"/>
    <property type="molecule type" value="Genomic_DNA"/>
</dbReference>
<evidence type="ECO:0000313" key="3">
    <source>
        <dbReference type="Proteomes" id="UP000663720"/>
    </source>
</evidence>
<reference evidence="2" key="1">
    <citation type="journal article" date="2021" name="Microb. Physiol.">
        <title>Proteogenomic Insights into the Physiology of Marine, Sulfate-Reducing, Filamentous Desulfonema limicola and Desulfonema magnum.</title>
        <authorList>
            <person name="Schnaars V."/>
            <person name="Wohlbrand L."/>
            <person name="Scheve S."/>
            <person name="Hinrichs C."/>
            <person name="Reinhardt R."/>
            <person name="Rabus R."/>
        </authorList>
    </citation>
    <scope>NUCLEOTIDE SEQUENCE</scope>
    <source>
        <strain evidence="2">5ac10</strain>
    </source>
</reference>
<sequence>MEKNKRRFTRIPFKVGARIDIKDQSYTVNEIFNLSIGGCLLPVSEKLKTGIKCLVRITLSEINDNIGVWVEGEVVRSENNLTAVKFTKIDPDSLFHLQNIIRYNAPDSIAIEEEIESHPGII</sequence>
<dbReference type="GO" id="GO:0035438">
    <property type="term" value="F:cyclic-di-GMP binding"/>
    <property type="evidence" value="ECO:0007669"/>
    <property type="project" value="InterPro"/>
</dbReference>
<keyword evidence="3" id="KW-1185">Reference proteome</keyword>
<accession>A0A975B5H0</accession>
<gene>
    <name evidence="2" type="ORF">dnl_13860</name>
</gene>
<name>A0A975B5H0_9BACT</name>
<organism evidence="2 3">
    <name type="scientific">Desulfonema limicola</name>
    <dbReference type="NCBI Taxonomy" id="45656"/>
    <lineage>
        <taxon>Bacteria</taxon>
        <taxon>Pseudomonadati</taxon>
        <taxon>Thermodesulfobacteriota</taxon>
        <taxon>Desulfobacteria</taxon>
        <taxon>Desulfobacterales</taxon>
        <taxon>Desulfococcaceae</taxon>
        <taxon>Desulfonema</taxon>
    </lineage>
</organism>
<dbReference type="RefSeq" id="WP_207690915.1">
    <property type="nucleotide sequence ID" value="NZ_CP061799.1"/>
</dbReference>
<dbReference type="Gene3D" id="2.40.10.220">
    <property type="entry name" value="predicted glycosyltransferase like domains"/>
    <property type="match status" value="1"/>
</dbReference>
<proteinExistence type="predicted"/>